<dbReference type="RefSeq" id="WP_240169814.1">
    <property type="nucleotide sequence ID" value="NZ_CP092365.1"/>
</dbReference>
<protein>
    <recommendedName>
        <fullName evidence="4">Scaffolding protein</fullName>
    </recommendedName>
</protein>
<keyword evidence="3" id="KW-1185">Reference proteome</keyword>
<reference evidence="2" key="1">
    <citation type="submission" date="2022-08" db="EMBL/GenBank/DDBJ databases">
        <title>Complete genome sequence of 14 non-tuberculosis mycobacteria type-strains.</title>
        <authorList>
            <person name="Igarashi Y."/>
            <person name="Osugi A."/>
            <person name="Mitarai S."/>
        </authorList>
    </citation>
    <scope>NUCLEOTIDE SEQUENCE</scope>
    <source>
        <strain evidence="2">DSM 45575</strain>
    </source>
</reference>
<organism evidence="2 3">
    <name type="scientific">Mycolicibacillus parakoreensis</name>
    <dbReference type="NCBI Taxonomy" id="1069221"/>
    <lineage>
        <taxon>Bacteria</taxon>
        <taxon>Bacillati</taxon>
        <taxon>Actinomycetota</taxon>
        <taxon>Actinomycetes</taxon>
        <taxon>Mycobacteriales</taxon>
        <taxon>Mycobacteriaceae</taxon>
        <taxon>Mycolicibacillus</taxon>
    </lineage>
</organism>
<evidence type="ECO:0000256" key="1">
    <source>
        <dbReference type="SAM" id="MobiDB-lite"/>
    </source>
</evidence>
<name>A0ABY3TYV7_9MYCO</name>
<dbReference type="EMBL" id="CP092365">
    <property type="protein sequence ID" value="ULN51531.1"/>
    <property type="molecule type" value="Genomic_DNA"/>
</dbReference>
<evidence type="ECO:0000313" key="2">
    <source>
        <dbReference type="EMBL" id="ULN51531.1"/>
    </source>
</evidence>
<accession>A0ABY3TYV7</accession>
<dbReference type="Proteomes" id="UP001055200">
    <property type="component" value="Chromosome"/>
</dbReference>
<proteinExistence type="predicted"/>
<gene>
    <name evidence="2" type="ORF">MIU77_11495</name>
</gene>
<evidence type="ECO:0000313" key="3">
    <source>
        <dbReference type="Proteomes" id="UP001055200"/>
    </source>
</evidence>
<feature type="region of interest" description="Disordered" evidence="1">
    <location>
        <begin position="1"/>
        <end position="61"/>
    </location>
</feature>
<feature type="compositionally biased region" description="Basic and acidic residues" evidence="1">
    <location>
        <begin position="18"/>
        <end position="42"/>
    </location>
</feature>
<sequence length="164" mass="17655">MTAAKHDEQPTDEQTPETEGKDTREDTKPASEAEKGQSEDKSTSANREAAGYRRRLRDVEAERDELAASLNTLRKAEIERLAGEHLRVGSAIWASGTDLESLLTEDGGIDAEAVKAAAVAARDELGLEANTPRNYVPTEGQHVERPGPSALDRMTAAVMGADID</sequence>
<evidence type="ECO:0008006" key="4">
    <source>
        <dbReference type="Google" id="ProtNLM"/>
    </source>
</evidence>